<evidence type="ECO:0000313" key="3">
    <source>
        <dbReference type="Proteomes" id="UP001497516"/>
    </source>
</evidence>
<reference evidence="2 3" key="1">
    <citation type="submission" date="2024-04" db="EMBL/GenBank/DDBJ databases">
        <authorList>
            <person name="Fracassetti M."/>
        </authorList>
    </citation>
    <scope>NUCLEOTIDE SEQUENCE [LARGE SCALE GENOMIC DNA]</scope>
</reference>
<evidence type="ECO:0000313" key="2">
    <source>
        <dbReference type="EMBL" id="CAL1403812.1"/>
    </source>
</evidence>
<dbReference type="Proteomes" id="UP001497516">
    <property type="component" value="Chromosome 7"/>
</dbReference>
<protein>
    <submittedName>
        <fullName evidence="2">Uncharacterized protein</fullName>
    </submittedName>
</protein>
<organism evidence="2 3">
    <name type="scientific">Linum trigynum</name>
    <dbReference type="NCBI Taxonomy" id="586398"/>
    <lineage>
        <taxon>Eukaryota</taxon>
        <taxon>Viridiplantae</taxon>
        <taxon>Streptophyta</taxon>
        <taxon>Embryophyta</taxon>
        <taxon>Tracheophyta</taxon>
        <taxon>Spermatophyta</taxon>
        <taxon>Magnoliopsida</taxon>
        <taxon>eudicotyledons</taxon>
        <taxon>Gunneridae</taxon>
        <taxon>Pentapetalae</taxon>
        <taxon>rosids</taxon>
        <taxon>fabids</taxon>
        <taxon>Malpighiales</taxon>
        <taxon>Linaceae</taxon>
        <taxon>Linum</taxon>
    </lineage>
</organism>
<name>A0AAV2G0Q9_9ROSI</name>
<keyword evidence="3" id="KW-1185">Reference proteome</keyword>
<evidence type="ECO:0000256" key="1">
    <source>
        <dbReference type="SAM" id="MobiDB-lite"/>
    </source>
</evidence>
<gene>
    <name evidence="2" type="ORF">LTRI10_LOCUS43717</name>
</gene>
<dbReference type="AlphaFoldDB" id="A0AAV2G0Q9"/>
<dbReference type="EMBL" id="OZ034820">
    <property type="protein sequence ID" value="CAL1403812.1"/>
    <property type="molecule type" value="Genomic_DNA"/>
</dbReference>
<feature type="compositionally biased region" description="Basic and acidic residues" evidence="1">
    <location>
        <begin position="70"/>
        <end position="82"/>
    </location>
</feature>
<feature type="region of interest" description="Disordered" evidence="1">
    <location>
        <begin position="63"/>
        <end position="90"/>
    </location>
</feature>
<sequence length="90" mass="9672">MEQKPHPNNLTGNTSHGTILGFCRRASDNALLLGRPRNGGRSKCDVIACHGTAGPVSITIRSKLQRTSGGKKETLSRSRLEIAENGMRST</sequence>
<proteinExistence type="predicted"/>
<accession>A0AAV2G0Q9</accession>